<dbReference type="EMBL" id="MRZV01000772">
    <property type="protein sequence ID" value="PIK44527.1"/>
    <property type="molecule type" value="Genomic_DNA"/>
</dbReference>
<keyword evidence="4 10" id="KW-1133">Transmembrane helix</keyword>
<dbReference type="InterPro" id="IPR017452">
    <property type="entry name" value="GPCR_Rhodpsn_7TM"/>
</dbReference>
<feature type="transmembrane region" description="Helical" evidence="10">
    <location>
        <begin position="222"/>
        <end position="242"/>
    </location>
</feature>
<comment type="caution">
    <text evidence="12">The sequence shown here is derived from an EMBL/GenBank/DDBJ whole genome shotgun (WGS) entry which is preliminary data.</text>
</comment>
<dbReference type="GO" id="GO:0005886">
    <property type="term" value="C:plasma membrane"/>
    <property type="evidence" value="ECO:0007669"/>
    <property type="project" value="TreeGrafter"/>
</dbReference>
<proteinExistence type="inferred from homology"/>
<dbReference type="OrthoDB" id="9979846at2759"/>
<organism evidence="12 13">
    <name type="scientific">Stichopus japonicus</name>
    <name type="common">Sea cucumber</name>
    <dbReference type="NCBI Taxonomy" id="307972"/>
    <lineage>
        <taxon>Eukaryota</taxon>
        <taxon>Metazoa</taxon>
        <taxon>Echinodermata</taxon>
        <taxon>Eleutherozoa</taxon>
        <taxon>Echinozoa</taxon>
        <taxon>Holothuroidea</taxon>
        <taxon>Aspidochirotacea</taxon>
        <taxon>Aspidochirotida</taxon>
        <taxon>Stichopodidae</taxon>
        <taxon>Apostichopus</taxon>
    </lineage>
</organism>
<evidence type="ECO:0000256" key="9">
    <source>
        <dbReference type="RuleBase" id="RU000688"/>
    </source>
</evidence>
<dbReference type="PANTHER" id="PTHR45695">
    <property type="entry name" value="LEUCOKININ RECEPTOR-RELATED"/>
    <property type="match status" value="1"/>
</dbReference>
<evidence type="ECO:0000256" key="6">
    <source>
        <dbReference type="ARBA" id="ARBA00023136"/>
    </source>
</evidence>
<keyword evidence="8 9" id="KW-0807">Transducer</keyword>
<keyword evidence="13" id="KW-1185">Reference proteome</keyword>
<evidence type="ECO:0000256" key="10">
    <source>
        <dbReference type="SAM" id="Phobius"/>
    </source>
</evidence>
<dbReference type="Pfam" id="PF00001">
    <property type="entry name" value="7tm_1"/>
    <property type="match status" value="1"/>
</dbReference>
<keyword evidence="3 9" id="KW-0812">Transmembrane</keyword>
<reference evidence="12 13" key="1">
    <citation type="journal article" date="2017" name="PLoS Biol.">
        <title>The sea cucumber genome provides insights into morphological evolution and visceral regeneration.</title>
        <authorList>
            <person name="Zhang X."/>
            <person name="Sun L."/>
            <person name="Yuan J."/>
            <person name="Sun Y."/>
            <person name="Gao Y."/>
            <person name="Zhang L."/>
            <person name="Li S."/>
            <person name="Dai H."/>
            <person name="Hamel J.F."/>
            <person name="Liu C."/>
            <person name="Yu Y."/>
            <person name="Liu S."/>
            <person name="Lin W."/>
            <person name="Guo K."/>
            <person name="Jin S."/>
            <person name="Xu P."/>
            <person name="Storey K.B."/>
            <person name="Huan P."/>
            <person name="Zhang T."/>
            <person name="Zhou Y."/>
            <person name="Zhang J."/>
            <person name="Lin C."/>
            <person name="Li X."/>
            <person name="Xing L."/>
            <person name="Huo D."/>
            <person name="Sun M."/>
            <person name="Wang L."/>
            <person name="Mercier A."/>
            <person name="Li F."/>
            <person name="Yang H."/>
            <person name="Xiang J."/>
        </authorList>
    </citation>
    <scope>NUCLEOTIDE SEQUENCE [LARGE SCALE GENOMIC DNA]</scope>
    <source>
        <strain evidence="12">Shaxun</strain>
        <tissue evidence="12">Muscle</tissue>
    </source>
</reference>
<dbReference type="InterPro" id="IPR000276">
    <property type="entry name" value="GPCR_Rhodpsn"/>
</dbReference>
<evidence type="ECO:0000256" key="8">
    <source>
        <dbReference type="ARBA" id="ARBA00023224"/>
    </source>
</evidence>
<keyword evidence="6 10" id="KW-0472">Membrane</keyword>
<comment type="subcellular location">
    <subcellularLocation>
        <location evidence="1">Membrane</location>
        <topology evidence="1">Multi-pass membrane protein</topology>
    </subcellularLocation>
</comment>
<dbReference type="Gene3D" id="1.20.1070.10">
    <property type="entry name" value="Rhodopsin 7-helix transmembrane proteins"/>
    <property type="match status" value="1"/>
</dbReference>
<feature type="transmembrane region" description="Helical" evidence="10">
    <location>
        <begin position="91"/>
        <end position="112"/>
    </location>
</feature>
<feature type="domain" description="G-protein coupled receptors family 1 profile" evidence="11">
    <location>
        <begin position="71"/>
        <end position="337"/>
    </location>
</feature>
<evidence type="ECO:0000256" key="1">
    <source>
        <dbReference type="ARBA" id="ARBA00004141"/>
    </source>
</evidence>
<comment type="similarity">
    <text evidence="2 9">Belongs to the G-protein coupled receptor 1 family.</text>
</comment>
<dbReference type="PROSITE" id="PS50262">
    <property type="entry name" value="G_PROTEIN_RECEP_F1_2"/>
    <property type="match status" value="1"/>
</dbReference>
<dbReference type="SMART" id="SM01381">
    <property type="entry name" value="7TM_GPCR_Srsx"/>
    <property type="match status" value="1"/>
</dbReference>
<dbReference type="PRINTS" id="PR01012">
    <property type="entry name" value="NRPEPTIDEYR"/>
</dbReference>
<name>A0A2G8K958_STIJA</name>
<feature type="transmembrane region" description="Helical" evidence="10">
    <location>
        <begin position="171"/>
        <end position="193"/>
    </location>
</feature>
<dbReference type="SUPFAM" id="SSF81321">
    <property type="entry name" value="Family A G protein-coupled receptor-like"/>
    <property type="match status" value="1"/>
</dbReference>
<feature type="transmembrane region" description="Helical" evidence="10">
    <location>
        <begin position="279"/>
        <end position="297"/>
    </location>
</feature>
<dbReference type="Proteomes" id="UP000230750">
    <property type="component" value="Unassembled WGS sequence"/>
</dbReference>
<dbReference type="InterPro" id="IPR000611">
    <property type="entry name" value="NPY_rcpt"/>
</dbReference>
<dbReference type="PROSITE" id="PS00237">
    <property type="entry name" value="G_PROTEIN_RECEP_F1_1"/>
    <property type="match status" value="1"/>
</dbReference>
<sequence length="383" mass="43891">MDEDLVNSVFDDPYKSKSLDELLAILNFSDKQAFIEFYKYDEIEVVHRLSRTAIGWLSAIFFLIFFVGLTGNGLLIVLVIGKRCMRTVINIFNVSLALADLLVILFCLPFTLLEQATEDWILGRFMCKTLNYITTVSVVSSVLTITAIAFERHSAICHPLRSRVIHTPQRAFLCSVVIWCFTLIFNIPLFFLIDIAYFQHPFQDITYEFCEWSDVEQEKRVSLYYVLLLYFAPLLLVCALYASIVQKLWIRNAVAPADVQTHVDIAANSNIRKKKRATMMLMLVVLLYALCWLPYHIFILFRDFKSSGLEDTERNRFLMALFQLLGLSNSCNNPVVYGFMNDKFKRNIAALLKGKKKTKSLPPPGKRTPAEKLTPMGLIVSSL</sequence>
<dbReference type="PRINTS" id="PR00237">
    <property type="entry name" value="GPCRRHODOPSN"/>
</dbReference>
<evidence type="ECO:0000256" key="5">
    <source>
        <dbReference type="ARBA" id="ARBA00023040"/>
    </source>
</evidence>
<evidence type="ECO:0000313" key="13">
    <source>
        <dbReference type="Proteomes" id="UP000230750"/>
    </source>
</evidence>
<evidence type="ECO:0000256" key="7">
    <source>
        <dbReference type="ARBA" id="ARBA00023170"/>
    </source>
</evidence>
<evidence type="ECO:0000256" key="4">
    <source>
        <dbReference type="ARBA" id="ARBA00022989"/>
    </source>
</evidence>
<evidence type="ECO:0000259" key="11">
    <source>
        <dbReference type="PROSITE" id="PS50262"/>
    </source>
</evidence>
<dbReference type="PANTHER" id="PTHR45695:SF15">
    <property type="entry name" value="OPSIN RH2"/>
    <property type="match status" value="1"/>
</dbReference>
<dbReference type="GO" id="GO:0004983">
    <property type="term" value="F:neuropeptide Y receptor activity"/>
    <property type="evidence" value="ECO:0007669"/>
    <property type="project" value="InterPro"/>
</dbReference>
<dbReference type="STRING" id="307972.A0A2G8K958"/>
<feature type="transmembrane region" description="Helical" evidence="10">
    <location>
        <begin position="317"/>
        <end position="339"/>
    </location>
</feature>
<feature type="transmembrane region" description="Helical" evidence="10">
    <location>
        <begin position="132"/>
        <end position="150"/>
    </location>
</feature>
<dbReference type="SMR" id="A0A2G8K958"/>
<gene>
    <name evidence="12" type="ORF">BSL78_18624</name>
</gene>
<protein>
    <submittedName>
        <fullName evidence="12">Putative pyroglutamylated RFamide peptide receptor-like</fullName>
    </submittedName>
</protein>
<accession>A0A2G8K958</accession>
<evidence type="ECO:0000256" key="3">
    <source>
        <dbReference type="ARBA" id="ARBA00022692"/>
    </source>
</evidence>
<dbReference type="AlphaFoldDB" id="A0A2G8K958"/>
<evidence type="ECO:0000313" key="12">
    <source>
        <dbReference type="EMBL" id="PIK44527.1"/>
    </source>
</evidence>
<feature type="transmembrane region" description="Helical" evidence="10">
    <location>
        <begin position="54"/>
        <end position="79"/>
    </location>
</feature>
<keyword evidence="5 9" id="KW-0297">G-protein coupled receptor</keyword>
<keyword evidence="7 9" id="KW-0675">Receptor</keyword>
<evidence type="ECO:0000256" key="2">
    <source>
        <dbReference type="ARBA" id="ARBA00010663"/>
    </source>
</evidence>